<accession>A0A0G1P3T1</accession>
<evidence type="ECO:0000313" key="3">
    <source>
        <dbReference type="Proteomes" id="UP000034175"/>
    </source>
</evidence>
<evidence type="ECO:0008006" key="4">
    <source>
        <dbReference type="Google" id="ProtNLM"/>
    </source>
</evidence>
<comment type="caution">
    <text evidence="2">The sequence shown here is derived from an EMBL/GenBank/DDBJ whole genome shotgun (WGS) entry which is preliminary data.</text>
</comment>
<feature type="transmembrane region" description="Helical" evidence="1">
    <location>
        <begin position="270"/>
        <end position="294"/>
    </location>
</feature>
<feature type="transmembrane region" description="Helical" evidence="1">
    <location>
        <begin position="142"/>
        <end position="163"/>
    </location>
</feature>
<keyword evidence="1" id="KW-0812">Transmembrane</keyword>
<proteinExistence type="predicted"/>
<sequence>MKGPLYTEVFKEAWHMMWHHKKLLWFGLLASFIGSASVFEFLIKAYYRLRLEYAPSSNVLVSVWSTIIETSASQPGKAVAMASSLLVASTIIFLFLLYFFVNAQGTLITASAAYLKNKKNIDLKETWNTARERFWPLFGVNVLRMFLLFGFLVSLTYPLIAFVDPGQKIMRWGSALILTILILLVGTIISFIGLYAGNYVMLHGDGFVKSIHKAFSLFCKHWLVSCEAGLLMLLANIAALIIAVTASVLVMVPLAFLTIFYLLSSGSILLIPILLLTVFLFVVIGFVIAAYTTWVVSAWTSLFLHMDRGALLSRVLHWTRK</sequence>
<evidence type="ECO:0000313" key="2">
    <source>
        <dbReference type="EMBL" id="KKU27247.1"/>
    </source>
</evidence>
<dbReference type="Proteomes" id="UP000034175">
    <property type="component" value="Unassembled WGS sequence"/>
</dbReference>
<feature type="transmembrane region" description="Helical" evidence="1">
    <location>
        <begin position="175"/>
        <end position="196"/>
    </location>
</feature>
<feature type="transmembrane region" description="Helical" evidence="1">
    <location>
        <begin position="23"/>
        <end position="43"/>
    </location>
</feature>
<keyword evidence="1" id="KW-0472">Membrane</keyword>
<dbReference type="AlphaFoldDB" id="A0A0G1P3T1"/>
<name>A0A0G1P3T1_9BACT</name>
<feature type="transmembrane region" description="Helical" evidence="1">
    <location>
        <begin position="230"/>
        <end position="263"/>
    </location>
</feature>
<feature type="transmembrane region" description="Helical" evidence="1">
    <location>
        <begin position="78"/>
        <end position="101"/>
    </location>
</feature>
<organism evidence="2 3">
    <name type="scientific">Candidatus Magasanikbacteria bacterium GW2011_GWA2_46_17</name>
    <dbReference type="NCBI Taxonomy" id="1619042"/>
    <lineage>
        <taxon>Bacteria</taxon>
        <taxon>Candidatus Magasanikiibacteriota</taxon>
    </lineage>
</organism>
<protein>
    <recommendedName>
        <fullName evidence="4">Glycerophosphoryl diester phosphodiesterase membrane domain-containing protein</fullName>
    </recommendedName>
</protein>
<gene>
    <name evidence="2" type="ORF">UX39_C0002G0026</name>
</gene>
<reference evidence="2 3" key="1">
    <citation type="journal article" date="2015" name="Nature">
        <title>rRNA introns, odd ribosomes, and small enigmatic genomes across a large radiation of phyla.</title>
        <authorList>
            <person name="Brown C.T."/>
            <person name="Hug L.A."/>
            <person name="Thomas B.C."/>
            <person name="Sharon I."/>
            <person name="Castelle C.J."/>
            <person name="Singh A."/>
            <person name="Wilkins M.J."/>
            <person name="Williams K.H."/>
            <person name="Banfield J.F."/>
        </authorList>
    </citation>
    <scope>NUCLEOTIDE SEQUENCE [LARGE SCALE GENOMIC DNA]</scope>
</reference>
<keyword evidence="1" id="KW-1133">Transmembrane helix</keyword>
<dbReference type="EMBL" id="LCMA01000002">
    <property type="protein sequence ID" value="KKU27247.1"/>
    <property type="molecule type" value="Genomic_DNA"/>
</dbReference>
<evidence type="ECO:0000256" key="1">
    <source>
        <dbReference type="SAM" id="Phobius"/>
    </source>
</evidence>